<organism evidence="1 2">
    <name type="scientific">Massilia frigida</name>
    <dbReference type="NCBI Taxonomy" id="2609281"/>
    <lineage>
        <taxon>Bacteria</taxon>
        <taxon>Pseudomonadati</taxon>
        <taxon>Pseudomonadota</taxon>
        <taxon>Betaproteobacteria</taxon>
        <taxon>Burkholderiales</taxon>
        <taxon>Oxalobacteraceae</taxon>
        <taxon>Telluria group</taxon>
        <taxon>Massilia</taxon>
    </lineage>
</organism>
<dbReference type="EMBL" id="WHJG01000006">
    <property type="protein sequence ID" value="NHZ79323.1"/>
    <property type="molecule type" value="Genomic_DNA"/>
</dbReference>
<comment type="caution">
    <text evidence="1">The sequence shown here is derived from an EMBL/GenBank/DDBJ whole genome shotgun (WGS) entry which is preliminary data.</text>
</comment>
<dbReference type="RefSeq" id="WP_167086279.1">
    <property type="nucleotide sequence ID" value="NZ_WHJG01000006.1"/>
</dbReference>
<evidence type="ECO:0000313" key="2">
    <source>
        <dbReference type="Proteomes" id="UP000621455"/>
    </source>
</evidence>
<reference evidence="1 2" key="1">
    <citation type="submission" date="2019-10" db="EMBL/GenBank/DDBJ databases">
        <title>Taxonomy of Antarctic Massilia spp.: description of Massilia rubra sp. nov., Massilia aquatica sp. nov., Massilia mucilaginosa sp. nov., Massilia frigida sp. nov. isolated from streams, lakes and regoliths.</title>
        <authorList>
            <person name="Holochova P."/>
            <person name="Sedlacek I."/>
            <person name="Kralova S."/>
            <person name="Maslanova I."/>
            <person name="Busse H.-J."/>
            <person name="Stankova E."/>
            <person name="Vrbovska V."/>
            <person name="Kovarovic V."/>
            <person name="Bartak M."/>
            <person name="Svec P."/>
            <person name="Pantucek R."/>
        </authorList>
    </citation>
    <scope>NUCLEOTIDE SEQUENCE [LARGE SCALE GENOMIC DNA]</scope>
    <source>
        <strain evidence="1 2">CCM 8695</strain>
    </source>
</reference>
<gene>
    <name evidence="1" type="ORF">F2P44_08540</name>
</gene>
<accession>A0ABX0N1Y7</accession>
<dbReference type="Proteomes" id="UP000621455">
    <property type="component" value="Unassembled WGS sequence"/>
</dbReference>
<sequence>MLQITDPHRVLVETGMTACFDSHLFSFELVLGDDEAIVRLSRGTGKDRTRGMAGEHRAPASVAAGFIASVNAVLAREERELGGRFTTQHFAWIAEGEPGSAPLLDIASNDMPREYLEDMVADPRTQPGLAERMRTALSQDSHNRAYAIHMLAQQLAHTLGYGPIRAPAVRVAPR</sequence>
<proteinExistence type="predicted"/>
<evidence type="ECO:0000313" key="1">
    <source>
        <dbReference type="EMBL" id="NHZ79323.1"/>
    </source>
</evidence>
<keyword evidence="2" id="KW-1185">Reference proteome</keyword>
<name>A0ABX0N1Y7_9BURK</name>
<protein>
    <submittedName>
        <fullName evidence="1">Uncharacterized protein</fullName>
    </submittedName>
</protein>